<dbReference type="EMBL" id="JAUMVS010000175">
    <property type="protein sequence ID" value="MDO4842451.1"/>
    <property type="molecule type" value="Genomic_DNA"/>
</dbReference>
<comment type="caution">
    <text evidence="2">The sequence shown here is derived from an EMBL/GenBank/DDBJ whole genome shotgun (WGS) entry which is preliminary data.</text>
</comment>
<proteinExistence type="predicted"/>
<reference evidence="2" key="1">
    <citation type="submission" date="2023-07" db="EMBL/GenBank/DDBJ databases">
        <title>Between Cages and Wild: Unraveling the Impact of Captivity on Animal Microbiomes and Antimicrobial Resistance.</title>
        <authorList>
            <person name="Schmartz G.P."/>
            <person name="Rehner J."/>
            <person name="Schuff M.J."/>
            <person name="Becker S.L."/>
            <person name="Kravczyk M."/>
            <person name="Gurevich A."/>
            <person name="Francke R."/>
            <person name="Mueller R."/>
            <person name="Keller V."/>
            <person name="Keller A."/>
        </authorList>
    </citation>
    <scope>NUCLEOTIDE SEQUENCE</scope>
    <source>
        <strain evidence="2">S12M_St_49</strain>
    </source>
</reference>
<evidence type="ECO:0000256" key="1">
    <source>
        <dbReference type="SAM" id="Phobius"/>
    </source>
</evidence>
<gene>
    <name evidence="2" type="ORF">Q3982_07240</name>
</gene>
<keyword evidence="3" id="KW-1185">Reference proteome</keyword>
<protein>
    <submittedName>
        <fullName evidence="2">Uncharacterized protein</fullName>
    </submittedName>
</protein>
<keyword evidence="1" id="KW-0472">Membrane</keyword>
<sequence>MKDTIPHLTFLAASIDWNGGQYTEGGLVKRKAIGKGRKFVQDIDAVYSGEVTLPETIGYVWVADYSEDIPDNQSVLYTMAVNAEYAPTISSANEGGFLSKALEAIIGVITAAYTALAASFKEHPVVTSIPFVIFAGLIAFLITRKIKHRCIYDNGIKCPYGKRNKETCKSCPNFYKRSTAPRKEFTFGKKEEREE</sequence>
<evidence type="ECO:0000313" key="2">
    <source>
        <dbReference type="EMBL" id="MDO4842451.1"/>
    </source>
</evidence>
<keyword evidence="1" id="KW-0812">Transmembrane</keyword>
<dbReference type="AlphaFoldDB" id="A0AA43RKH3"/>
<dbReference type="Proteomes" id="UP001168575">
    <property type="component" value="Unassembled WGS sequence"/>
</dbReference>
<accession>A0AA43RKH3</accession>
<name>A0AA43RKH3_9ACTN</name>
<feature type="transmembrane region" description="Helical" evidence="1">
    <location>
        <begin position="101"/>
        <end position="119"/>
    </location>
</feature>
<evidence type="ECO:0000313" key="3">
    <source>
        <dbReference type="Proteomes" id="UP001168575"/>
    </source>
</evidence>
<organism evidence="2 3">
    <name type="scientific">Phoenicibacter congonensis</name>
    <dbReference type="NCBI Taxonomy" id="1944646"/>
    <lineage>
        <taxon>Bacteria</taxon>
        <taxon>Bacillati</taxon>
        <taxon>Actinomycetota</taxon>
        <taxon>Coriobacteriia</taxon>
        <taxon>Eggerthellales</taxon>
        <taxon>Eggerthellaceae</taxon>
        <taxon>Phoenicibacter</taxon>
    </lineage>
</organism>
<feature type="transmembrane region" description="Helical" evidence="1">
    <location>
        <begin position="125"/>
        <end position="142"/>
    </location>
</feature>
<keyword evidence="1" id="KW-1133">Transmembrane helix</keyword>